<name>A0A3D9L796_MARFU</name>
<dbReference type="AlphaFoldDB" id="A0A3D9L796"/>
<feature type="domain" description="Mannosyl-glycoprotein endo-beta-N-acetylglucosamidase-like" evidence="1">
    <location>
        <begin position="130"/>
        <end position="271"/>
    </location>
</feature>
<protein>
    <submittedName>
        <fullName evidence="2">Bax protein</fullName>
    </submittedName>
</protein>
<dbReference type="PANTHER" id="PTHR40572:SF1">
    <property type="entry name" value="PROTEIN BAX"/>
    <property type="match status" value="1"/>
</dbReference>
<dbReference type="GO" id="GO:0004040">
    <property type="term" value="F:amidase activity"/>
    <property type="evidence" value="ECO:0007669"/>
    <property type="project" value="InterPro"/>
</dbReference>
<evidence type="ECO:0000313" key="2">
    <source>
        <dbReference type="EMBL" id="REE01751.1"/>
    </source>
</evidence>
<keyword evidence="3" id="KW-1185">Reference proteome</keyword>
<evidence type="ECO:0000313" key="3">
    <source>
        <dbReference type="Proteomes" id="UP000256779"/>
    </source>
</evidence>
<evidence type="ECO:0000259" key="1">
    <source>
        <dbReference type="SMART" id="SM00047"/>
    </source>
</evidence>
<dbReference type="SMART" id="SM00047">
    <property type="entry name" value="LYZ2"/>
    <property type="match status" value="1"/>
</dbReference>
<dbReference type="Pfam" id="PF01832">
    <property type="entry name" value="Glucosaminidase"/>
    <property type="match status" value="1"/>
</dbReference>
<dbReference type="EMBL" id="QREG01000003">
    <property type="protein sequence ID" value="REE01751.1"/>
    <property type="molecule type" value="Genomic_DNA"/>
</dbReference>
<sequence>MQAFFDQPCQNSWQGLGVKQAMKFLKLGVILLLVGCREYVTVLETETVIPNSPKEIVSVTDSLVKPVLYQQLPSFESLPVDESKEKFISAVLPAVLIARYRIAAERERVLGLLAQDKWSPSDSTYLSQLQERFGGAHPSELPDRMLTHPSSIVLAQAAVESGWGSSRFFREGNNLFGIWSYDADEPRMPASLAREDQNVYLRKYEDVAASIQDYFETMARARPYRHFRAARAETQQVQQLLPHLKYYSERRMAYVDQLQTIIRQNDLTRYDAFRIDPKYFVKKPK</sequence>
<dbReference type="InterPro" id="IPR002901">
    <property type="entry name" value="MGlyc_endo_b_GlcNAc-like_dom"/>
</dbReference>
<dbReference type="Gene3D" id="1.10.530.10">
    <property type="match status" value="1"/>
</dbReference>
<organism evidence="2 3">
    <name type="scientific">Marinoscillum furvescens DSM 4134</name>
    <dbReference type="NCBI Taxonomy" id="1122208"/>
    <lineage>
        <taxon>Bacteria</taxon>
        <taxon>Pseudomonadati</taxon>
        <taxon>Bacteroidota</taxon>
        <taxon>Cytophagia</taxon>
        <taxon>Cytophagales</taxon>
        <taxon>Reichenbachiellaceae</taxon>
        <taxon>Marinoscillum</taxon>
    </lineage>
</organism>
<gene>
    <name evidence="2" type="ORF">C7460_103268</name>
</gene>
<comment type="caution">
    <text evidence="2">The sequence shown here is derived from an EMBL/GenBank/DDBJ whole genome shotgun (WGS) entry which is preliminary data.</text>
</comment>
<dbReference type="InterPro" id="IPR053195">
    <property type="entry name" value="Bax-like"/>
</dbReference>
<reference evidence="2 3" key="1">
    <citation type="submission" date="2018-07" db="EMBL/GenBank/DDBJ databases">
        <title>Genomic Encyclopedia of Type Strains, Phase IV (KMG-IV): sequencing the most valuable type-strain genomes for metagenomic binning, comparative biology and taxonomic classification.</title>
        <authorList>
            <person name="Goeker M."/>
        </authorList>
    </citation>
    <scope>NUCLEOTIDE SEQUENCE [LARGE SCALE GENOMIC DNA]</scope>
    <source>
        <strain evidence="2 3">DSM 4134</strain>
    </source>
</reference>
<dbReference type="PANTHER" id="PTHR40572">
    <property type="entry name" value="PROTEIN BAX"/>
    <property type="match status" value="1"/>
</dbReference>
<dbReference type="Proteomes" id="UP000256779">
    <property type="component" value="Unassembled WGS sequence"/>
</dbReference>
<accession>A0A3D9L796</accession>
<proteinExistence type="predicted"/>